<protein>
    <submittedName>
        <fullName evidence="1">Uncharacterized protein</fullName>
    </submittedName>
</protein>
<gene>
    <name evidence="1" type="ORF">EOS_03065</name>
</gene>
<proteinExistence type="predicted"/>
<evidence type="ECO:0000313" key="2">
    <source>
        <dbReference type="Proteomes" id="UP000035963"/>
    </source>
</evidence>
<dbReference type="PATRIC" id="fig|908627.4.peg.684"/>
<accession>A0A0J1D4Q4</accession>
<evidence type="ECO:0000313" key="1">
    <source>
        <dbReference type="EMBL" id="KLU27697.1"/>
    </source>
</evidence>
<name>A0A0J1D4Q4_9BURK</name>
<keyword evidence="2" id="KW-1185">Reference proteome</keyword>
<reference evidence="1 2" key="1">
    <citation type="journal article" date="2015" name="Genome Announc.">
        <title>Draft Genome Sequence of Burkholderia sp. Strain PML1(12), an Ectomycorrhizosphere-Inhabiting Bacterium with Effective Mineral-Weathering Ability.</title>
        <authorList>
            <person name="Uroz S."/>
            <person name="Oger P."/>
        </authorList>
    </citation>
    <scope>NUCLEOTIDE SEQUENCE [LARGE SCALE GENOMIC DNA]</scope>
    <source>
        <strain evidence="2">PML1(12)</strain>
    </source>
</reference>
<dbReference type="AlphaFoldDB" id="A0A0J1D4Q4"/>
<dbReference type="Proteomes" id="UP000035963">
    <property type="component" value="Unassembled WGS sequence"/>
</dbReference>
<organism evidence="1 2">
    <name type="scientific">Caballeronia mineralivorans PML1(12)</name>
    <dbReference type="NCBI Taxonomy" id="908627"/>
    <lineage>
        <taxon>Bacteria</taxon>
        <taxon>Pseudomonadati</taxon>
        <taxon>Pseudomonadota</taxon>
        <taxon>Betaproteobacteria</taxon>
        <taxon>Burkholderiales</taxon>
        <taxon>Burkholderiaceae</taxon>
        <taxon>Caballeronia</taxon>
    </lineage>
</organism>
<dbReference type="RefSeq" id="WP_047845144.1">
    <property type="nucleotide sequence ID" value="NZ_AEJF01000020.1"/>
</dbReference>
<sequence>MKALYARAFFRSITRAEGACRASCSHSPVRGHAAIRASASALERSSIHLKAIRSVKLVPAAQGKSACLIEHNSHLDFWPNGKNTKTEAEWEIGLDELIAFIKANAKRNK</sequence>
<comment type="caution">
    <text evidence="1">The sequence shown here is derived from an EMBL/GenBank/DDBJ whole genome shotgun (WGS) entry which is preliminary data.</text>
</comment>
<dbReference type="EMBL" id="AEJF01000020">
    <property type="protein sequence ID" value="KLU27697.1"/>
    <property type="molecule type" value="Genomic_DNA"/>
</dbReference>